<evidence type="ECO:0008006" key="3">
    <source>
        <dbReference type="Google" id="ProtNLM"/>
    </source>
</evidence>
<keyword evidence="2" id="KW-1185">Reference proteome</keyword>
<evidence type="ECO:0000313" key="2">
    <source>
        <dbReference type="Proteomes" id="UP001258994"/>
    </source>
</evidence>
<protein>
    <recommendedName>
        <fullName evidence="3">Transposase</fullName>
    </recommendedName>
</protein>
<gene>
    <name evidence="1" type="ORF">RGQ13_08720</name>
</gene>
<dbReference type="EMBL" id="CP134145">
    <property type="protein sequence ID" value="WNC74062.1"/>
    <property type="molecule type" value="Genomic_DNA"/>
</dbReference>
<name>A0ABY9TZ10_9GAMM</name>
<accession>A0ABY9TZ10</accession>
<dbReference type="RefSeq" id="WP_348393171.1">
    <property type="nucleotide sequence ID" value="NZ_CP134145.1"/>
</dbReference>
<organism evidence="1 2">
    <name type="scientific">Thalassotalea psychrophila</name>
    <dbReference type="NCBI Taxonomy" id="3065647"/>
    <lineage>
        <taxon>Bacteria</taxon>
        <taxon>Pseudomonadati</taxon>
        <taxon>Pseudomonadota</taxon>
        <taxon>Gammaproteobacteria</taxon>
        <taxon>Alteromonadales</taxon>
        <taxon>Colwelliaceae</taxon>
        <taxon>Thalassotalea</taxon>
    </lineage>
</organism>
<proteinExistence type="predicted"/>
<dbReference type="Proteomes" id="UP001258994">
    <property type="component" value="Chromosome"/>
</dbReference>
<sequence length="81" mass="9618">MNTDFYQFYVPYWLRPEDLDIKHLTITNAKKLKEKPQAIETEKPCKHCGNSIRYFNRSQYRCACRIALRAAELKESYANGK</sequence>
<evidence type="ECO:0000313" key="1">
    <source>
        <dbReference type="EMBL" id="WNC74062.1"/>
    </source>
</evidence>
<reference evidence="2" key="1">
    <citation type="submission" date="2023-09" db="EMBL/GenBank/DDBJ databases">
        <authorList>
            <person name="Zhang C."/>
        </authorList>
    </citation>
    <scope>NUCLEOTIDE SEQUENCE [LARGE SCALE GENOMIC DNA]</scope>
    <source>
        <strain evidence="2">SQ149</strain>
    </source>
</reference>